<dbReference type="EMBL" id="BAAAJK010000053">
    <property type="protein sequence ID" value="GAA1401983.1"/>
    <property type="molecule type" value="Genomic_DNA"/>
</dbReference>
<evidence type="ECO:0008006" key="3">
    <source>
        <dbReference type="Google" id="ProtNLM"/>
    </source>
</evidence>
<dbReference type="RefSeq" id="WP_344029389.1">
    <property type="nucleotide sequence ID" value="NZ_BAAAJK010000053.1"/>
</dbReference>
<evidence type="ECO:0000313" key="2">
    <source>
        <dbReference type="Proteomes" id="UP001501414"/>
    </source>
</evidence>
<gene>
    <name evidence="1" type="ORF">GCM10009613_61170</name>
</gene>
<organism evidence="1 2">
    <name type="scientific">Pseudonocardia kongjuensis</name>
    <dbReference type="NCBI Taxonomy" id="102227"/>
    <lineage>
        <taxon>Bacteria</taxon>
        <taxon>Bacillati</taxon>
        <taxon>Actinomycetota</taxon>
        <taxon>Actinomycetes</taxon>
        <taxon>Pseudonocardiales</taxon>
        <taxon>Pseudonocardiaceae</taxon>
        <taxon>Pseudonocardia</taxon>
    </lineage>
</organism>
<sequence length="350" mass="37913">MDIFDLIDPAELTGYARTALADRPENQFQLSQDLPDDTVDDLVYRMKKGGGGLTQAASFRTYDAEPGFGRRKGVKRVTGELPPIARQRLLDEYTNLRTRGANDAALEDALLGDAVDLVREIDARMELARGQALVHAKVTLAEDGVEAEVDFDRNPAHSPDAEDAWSDPDADLLADVDNWMEQYVATNGGLPGRIRTTTKVVQAMKRNRALLRLKYPTVADAALSGMRLQLRDIQELFADEGWPAPTVYDAKVINPEGQVQRILDEGAFLMLPTPGTGLDGASGLGKTLYGTTLEAQEPEYGIEDSELPGIVVAAFKQKTTPVQVVTIASGIGIPILGDADLSFCGDTGVR</sequence>
<proteinExistence type="predicted"/>
<dbReference type="Pfam" id="PF03864">
    <property type="entry name" value="Phage_cap_E"/>
    <property type="match status" value="1"/>
</dbReference>
<dbReference type="Proteomes" id="UP001501414">
    <property type="component" value="Unassembled WGS sequence"/>
</dbReference>
<dbReference type="InterPro" id="IPR005564">
    <property type="entry name" value="Major_capsid_GpE"/>
</dbReference>
<name>A0ABP4J116_9PSEU</name>
<reference evidence="2" key="1">
    <citation type="journal article" date="2019" name="Int. J. Syst. Evol. Microbiol.">
        <title>The Global Catalogue of Microorganisms (GCM) 10K type strain sequencing project: providing services to taxonomists for standard genome sequencing and annotation.</title>
        <authorList>
            <consortium name="The Broad Institute Genomics Platform"/>
            <consortium name="The Broad Institute Genome Sequencing Center for Infectious Disease"/>
            <person name="Wu L."/>
            <person name="Ma J."/>
        </authorList>
    </citation>
    <scope>NUCLEOTIDE SEQUENCE [LARGE SCALE GENOMIC DNA]</scope>
    <source>
        <strain evidence="2">JCM 11896</strain>
    </source>
</reference>
<comment type="caution">
    <text evidence="1">The sequence shown here is derived from an EMBL/GenBank/DDBJ whole genome shotgun (WGS) entry which is preliminary data.</text>
</comment>
<evidence type="ECO:0000313" key="1">
    <source>
        <dbReference type="EMBL" id="GAA1401983.1"/>
    </source>
</evidence>
<dbReference type="Gene3D" id="3.90.1690.10">
    <property type="entry name" value="phage-related protein like domain"/>
    <property type="match status" value="1"/>
</dbReference>
<dbReference type="InterPro" id="IPR053738">
    <property type="entry name" value="Lambda_capsid_assembly"/>
</dbReference>
<accession>A0ABP4J116</accession>
<keyword evidence="2" id="KW-1185">Reference proteome</keyword>
<protein>
    <recommendedName>
        <fullName evidence="3">Major capsid protein E</fullName>
    </recommendedName>
</protein>